<dbReference type="PROSITE" id="PS50158">
    <property type="entry name" value="ZF_CCHC"/>
    <property type="match status" value="1"/>
</dbReference>
<keyword evidence="2" id="KW-0863">Zinc-finger</keyword>
<dbReference type="Proteomes" id="UP000324748">
    <property type="component" value="Unassembled WGS sequence"/>
</dbReference>
<feature type="compositionally biased region" description="Polar residues" evidence="3">
    <location>
        <begin position="332"/>
        <end position="356"/>
    </location>
</feature>
<dbReference type="EMBL" id="VDEP01000373">
    <property type="protein sequence ID" value="KAA1093816.1"/>
    <property type="molecule type" value="Genomic_DNA"/>
</dbReference>
<reference evidence="7 8" key="1">
    <citation type="submission" date="2019-05" db="EMBL/GenBank/DDBJ databases">
        <title>Emergence of the Ug99 lineage of the wheat stem rust pathogen through somatic hybridization.</title>
        <authorList>
            <person name="Li F."/>
            <person name="Upadhyaya N.M."/>
            <person name="Sperschneider J."/>
            <person name="Matny O."/>
            <person name="Nguyen-Phuc H."/>
            <person name="Mago R."/>
            <person name="Raley C."/>
            <person name="Miller M.E."/>
            <person name="Silverstein K.A.T."/>
            <person name="Henningsen E."/>
            <person name="Hirsch C.D."/>
            <person name="Visser B."/>
            <person name="Pretorius Z.A."/>
            <person name="Steffenson B.J."/>
            <person name="Schwessinger B."/>
            <person name="Dodds P.N."/>
            <person name="Figueroa M."/>
        </authorList>
    </citation>
    <scope>NUCLEOTIDE SEQUENCE [LARGE SCALE GENOMIC DNA]</scope>
    <source>
        <strain evidence="5">21-0</strain>
        <strain evidence="6 8">Ug99</strain>
    </source>
</reference>
<feature type="compositionally biased region" description="Polar residues" evidence="3">
    <location>
        <begin position="363"/>
        <end position="373"/>
    </location>
</feature>
<evidence type="ECO:0000313" key="5">
    <source>
        <dbReference type="EMBL" id="KAA1092717.1"/>
    </source>
</evidence>
<dbReference type="GO" id="GO:0008270">
    <property type="term" value="F:zinc ion binding"/>
    <property type="evidence" value="ECO:0007669"/>
    <property type="project" value="UniProtKB-KW"/>
</dbReference>
<organism evidence="5 7">
    <name type="scientific">Puccinia graminis f. sp. tritici</name>
    <dbReference type="NCBI Taxonomy" id="56615"/>
    <lineage>
        <taxon>Eukaryota</taxon>
        <taxon>Fungi</taxon>
        <taxon>Dikarya</taxon>
        <taxon>Basidiomycota</taxon>
        <taxon>Pucciniomycotina</taxon>
        <taxon>Pucciniomycetes</taxon>
        <taxon>Pucciniales</taxon>
        <taxon>Pucciniaceae</taxon>
        <taxon>Puccinia</taxon>
    </lineage>
</organism>
<evidence type="ECO:0000259" key="4">
    <source>
        <dbReference type="PROSITE" id="PS50158"/>
    </source>
</evidence>
<evidence type="ECO:0000313" key="6">
    <source>
        <dbReference type="EMBL" id="KAA1093816.1"/>
    </source>
</evidence>
<protein>
    <submittedName>
        <fullName evidence="5">Dcp1p-Dcp2p decapping enzyme complex alpha subunit</fullName>
    </submittedName>
</protein>
<evidence type="ECO:0000256" key="3">
    <source>
        <dbReference type="SAM" id="MobiDB-lite"/>
    </source>
</evidence>
<keyword evidence="7" id="KW-1185">Reference proteome</keyword>
<accession>A0A5B0NTT9</accession>
<gene>
    <name evidence="5" type="primary">CEG1_6</name>
    <name evidence="6" type="synonym">CEG1_13</name>
    <name evidence="5" type="ORF">PGT21_012050</name>
    <name evidence="6" type="ORF">PGTUg99_030885</name>
</gene>
<dbReference type="AlphaFoldDB" id="A0A5B0NTT9"/>
<dbReference type="SUPFAM" id="SSF57756">
    <property type="entry name" value="Retrovirus zinc finger-like domains"/>
    <property type="match status" value="1"/>
</dbReference>
<feature type="compositionally biased region" description="Polar residues" evidence="3">
    <location>
        <begin position="384"/>
        <end position="400"/>
    </location>
</feature>
<keyword evidence="2" id="KW-0862">Zinc</keyword>
<feature type="compositionally biased region" description="Polar residues" evidence="3">
    <location>
        <begin position="297"/>
        <end position="306"/>
    </location>
</feature>
<feature type="domain" description="CCHC-type" evidence="4">
    <location>
        <begin position="470"/>
        <end position="485"/>
    </location>
</feature>
<evidence type="ECO:0000313" key="8">
    <source>
        <dbReference type="Proteomes" id="UP000325313"/>
    </source>
</evidence>
<evidence type="ECO:0000256" key="2">
    <source>
        <dbReference type="PROSITE-ProRule" id="PRU00047"/>
    </source>
</evidence>
<proteinExistence type="predicted"/>
<evidence type="ECO:0000256" key="1">
    <source>
        <dbReference type="ARBA" id="ARBA00022664"/>
    </source>
</evidence>
<comment type="caution">
    <text evidence="5">The sequence shown here is derived from an EMBL/GenBank/DDBJ whole genome shotgun (WGS) entry which is preliminary data.</text>
</comment>
<evidence type="ECO:0000313" key="7">
    <source>
        <dbReference type="Proteomes" id="UP000324748"/>
    </source>
</evidence>
<keyword evidence="1" id="KW-0507">mRNA processing</keyword>
<keyword evidence="2" id="KW-0479">Metal-binding</keyword>
<dbReference type="EMBL" id="VSWC01000080">
    <property type="protein sequence ID" value="KAA1092717.1"/>
    <property type="molecule type" value="Genomic_DNA"/>
</dbReference>
<dbReference type="GO" id="GO:0006397">
    <property type="term" value="P:mRNA processing"/>
    <property type="evidence" value="ECO:0007669"/>
    <property type="project" value="UniProtKB-KW"/>
</dbReference>
<dbReference type="InterPro" id="IPR036875">
    <property type="entry name" value="Znf_CCHC_sf"/>
</dbReference>
<dbReference type="Proteomes" id="UP000325313">
    <property type="component" value="Unassembled WGS sequence"/>
</dbReference>
<dbReference type="OrthoDB" id="2506816at2759"/>
<name>A0A5B0NTT9_PUCGR</name>
<sequence>MANNTDPDDIYSLQRKLDKMNHIMSQQAQVLGNLAAAAREQPVSPHLQENLHWIEDMKLNLFIQLPVDVFNQVNPIGPILAFDGSNYVEWTKAIDRTLQFAFSRDQSFFDDLHNSFDLLMPQNRAVTSLIVGTIDEELSTVVVTGGWMPAVELFDLLRETCERPERRHKIILAKEIIKLAVEQSPASEDWLNRFHTIMTDIKQAKISVDELGGLLMQSLAIAPPGVDSKNFESSIAQTLDDQTKIPRLDEVATTIRSALNKARTSDHQLTHSSIPPDANKLSVQALESSQDKPAPPQTESSISQPLNDKKEIPTGGEVTTIDQSVPHKADTSDQLTLGSIPSNSKTPVQPLESSQVEPAPPQIESSVSQSLGSKTEIAPRGEVTTMNQSPSSKAGTSDQLTTGSIPFDFKLLGEALISKENKETFPHEQANESSPDYTQRFAFRKSTLEKALHYKGRDHSTLLEPYGRECRYCGKTGHWYADCEQYWEDTRRDQIEAHGADANSIPPQQPNLKSRHRPIVRKEIRRRNVNTAN</sequence>
<feature type="region of interest" description="Disordered" evidence="3">
    <location>
        <begin position="284"/>
        <end position="400"/>
    </location>
</feature>
<dbReference type="GO" id="GO:0003676">
    <property type="term" value="F:nucleic acid binding"/>
    <property type="evidence" value="ECO:0007669"/>
    <property type="project" value="InterPro"/>
</dbReference>
<dbReference type="InterPro" id="IPR001878">
    <property type="entry name" value="Znf_CCHC"/>
</dbReference>